<dbReference type="SUPFAM" id="SSF81383">
    <property type="entry name" value="F-box domain"/>
    <property type="match status" value="1"/>
</dbReference>
<reference evidence="2" key="1">
    <citation type="submission" date="2020-11" db="EMBL/GenBank/DDBJ databases">
        <title>Chlorella ohadii genome sequencing and assembly.</title>
        <authorList>
            <person name="Murik O."/>
            <person name="Treves H."/>
            <person name="Kedem I."/>
            <person name="Shotland Y."/>
            <person name="Kaplan A."/>
        </authorList>
    </citation>
    <scope>NUCLEOTIDE SEQUENCE</scope>
    <source>
        <strain evidence="2">1</strain>
    </source>
</reference>
<proteinExistence type="predicted"/>
<dbReference type="InterPro" id="IPR032675">
    <property type="entry name" value="LRR_dom_sf"/>
</dbReference>
<dbReference type="Gene3D" id="3.80.10.10">
    <property type="entry name" value="Ribonuclease Inhibitor"/>
    <property type="match status" value="2"/>
</dbReference>
<dbReference type="SUPFAM" id="SSF52047">
    <property type="entry name" value="RNI-like"/>
    <property type="match status" value="1"/>
</dbReference>
<sequence>MALTGREHMRSLVRVSRRWRRVCFDEPALWRSFTVRAYRVSETAAEQVLRLGRRAALLACAARHVRRFRWEEHTEELQSAAALCLYHCLGALRGSQLEQLQLSGPCTLLAGADAVAALQQLGSTVASLHLGACSAGPAGFAAAALGSHLRSLQLSTRELAAALLGSIAQMPQLAALRIEAYAWPDLSPLTRISQLRQLVLLDLRADGQDSMRPPALSTFPSCLERFSFESKHRSFQVAGCMLSRLRLWQGGTLDLGFEQGAAQHLPLPTLALGCCEPEAPLSELLGFLQPAGMPPRKFERLELSGKLPDPASLAGCTHLGQLSELPVACKLQMPVQPVEFGAEPIALVVAAQVRQAAHACLDTLDLSGNGIAILPAALSAATSLTHLTLDDNSLLWLIEAATPVLLALSRLQRLEIDNIGNADAPLLREWQLRMPRLRIVPMPV</sequence>
<gene>
    <name evidence="2" type="ORF">COHA_008537</name>
</gene>
<dbReference type="Proteomes" id="UP001205105">
    <property type="component" value="Unassembled WGS sequence"/>
</dbReference>
<dbReference type="InterPro" id="IPR036047">
    <property type="entry name" value="F-box-like_dom_sf"/>
</dbReference>
<protein>
    <submittedName>
        <fullName evidence="2">Uncharacterized protein</fullName>
    </submittedName>
</protein>
<dbReference type="GO" id="GO:0005930">
    <property type="term" value="C:axoneme"/>
    <property type="evidence" value="ECO:0007669"/>
    <property type="project" value="UniProtKB-SubCell"/>
</dbReference>
<keyword evidence="3" id="KW-1185">Reference proteome</keyword>
<evidence type="ECO:0000313" key="2">
    <source>
        <dbReference type="EMBL" id="KAI7837611.1"/>
    </source>
</evidence>
<comment type="subcellular location">
    <subcellularLocation>
        <location evidence="1">Cytoplasm</location>
        <location evidence="1">Cytoskeleton</location>
        <location evidence="1">Cilium axoneme</location>
    </subcellularLocation>
</comment>
<dbReference type="AlphaFoldDB" id="A0AAD5DIL1"/>
<evidence type="ECO:0000256" key="1">
    <source>
        <dbReference type="ARBA" id="ARBA00004430"/>
    </source>
</evidence>
<comment type="caution">
    <text evidence="2">The sequence shown here is derived from an EMBL/GenBank/DDBJ whole genome shotgun (WGS) entry which is preliminary data.</text>
</comment>
<name>A0AAD5DIL1_9CHLO</name>
<accession>A0AAD5DIL1</accession>
<evidence type="ECO:0000313" key="3">
    <source>
        <dbReference type="Proteomes" id="UP001205105"/>
    </source>
</evidence>
<dbReference type="EMBL" id="JADXDR010000147">
    <property type="protein sequence ID" value="KAI7837611.1"/>
    <property type="molecule type" value="Genomic_DNA"/>
</dbReference>
<organism evidence="2 3">
    <name type="scientific">Chlorella ohadii</name>
    <dbReference type="NCBI Taxonomy" id="2649997"/>
    <lineage>
        <taxon>Eukaryota</taxon>
        <taxon>Viridiplantae</taxon>
        <taxon>Chlorophyta</taxon>
        <taxon>core chlorophytes</taxon>
        <taxon>Trebouxiophyceae</taxon>
        <taxon>Chlorellales</taxon>
        <taxon>Chlorellaceae</taxon>
        <taxon>Chlorella clade</taxon>
        <taxon>Chlorella</taxon>
    </lineage>
</organism>